<dbReference type="EMBL" id="BEXD01001431">
    <property type="protein sequence ID" value="GBB94065.1"/>
    <property type="molecule type" value="Genomic_DNA"/>
</dbReference>
<dbReference type="Proteomes" id="UP000247702">
    <property type="component" value="Unassembled WGS sequence"/>
</dbReference>
<gene>
    <name evidence="1" type="ORF">RclHR1_22860001</name>
</gene>
<name>A0A2Z6QWY3_9GLOM</name>
<protein>
    <recommendedName>
        <fullName evidence="3">Serine-threonine/tyrosine-protein kinase catalytic domain-containing protein</fullName>
    </recommendedName>
</protein>
<organism evidence="1 2">
    <name type="scientific">Rhizophagus clarus</name>
    <dbReference type="NCBI Taxonomy" id="94130"/>
    <lineage>
        <taxon>Eukaryota</taxon>
        <taxon>Fungi</taxon>
        <taxon>Fungi incertae sedis</taxon>
        <taxon>Mucoromycota</taxon>
        <taxon>Glomeromycotina</taxon>
        <taxon>Glomeromycetes</taxon>
        <taxon>Glomerales</taxon>
        <taxon>Glomeraceae</taxon>
        <taxon>Rhizophagus</taxon>
    </lineage>
</organism>
<evidence type="ECO:0000313" key="2">
    <source>
        <dbReference type="Proteomes" id="UP000247702"/>
    </source>
</evidence>
<proteinExistence type="predicted"/>
<dbReference type="InterPro" id="IPR011009">
    <property type="entry name" value="Kinase-like_dom_sf"/>
</dbReference>
<comment type="caution">
    <text evidence="1">The sequence shown here is derived from an EMBL/GenBank/DDBJ whole genome shotgun (WGS) entry which is preliminary data.</text>
</comment>
<dbReference type="SUPFAM" id="SSF56112">
    <property type="entry name" value="Protein kinase-like (PK-like)"/>
    <property type="match status" value="1"/>
</dbReference>
<keyword evidence="2" id="KW-1185">Reference proteome</keyword>
<accession>A0A2Z6QWY3</accession>
<dbReference type="AlphaFoldDB" id="A0A2Z6QWY3"/>
<dbReference type="Gene3D" id="1.10.510.10">
    <property type="entry name" value="Transferase(Phosphotransferase) domain 1"/>
    <property type="match status" value="1"/>
</dbReference>
<evidence type="ECO:0000313" key="1">
    <source>
        <dbReference type="EMBL" id="GBB94065.1"/>
    </source>
</evidence>
<evidence type="ECO:0008006" key="3">
    <source>
        <dbReference type="Google" id="ProtNLM"/>
    </source>
</evidence>
<sequence length="148" mass="17493">MIMWEFTSGVPPFNYRAHDLQLSLSICKGERPKVIENTPQCYVDLMKKYWDGDPFKRPSAKEIVKIIDNWIFYPYYNEINEELKSNIMEFINSPIVHNKITVKQHPQAYYTSHLLDFTSKTLNENLESECFDCLISEMKSLDIKTNEN</sequence>
<reference evidence="1 2" key="1">
    <citation type="submission" date="2017-11" db="EMBL/GenBank/DDBJ databases">
        <title>The genome of Rhizophagus clarus HR1 reveals common genetic basis of auxotrophy among arbuscular mycorrhizal fungi.</title>
        <authorList>
            <person name="Kobayashi Y."/>
        </authorList>
    </citation>
    <scope>NUCLEOTIDE SEQUENCE [LARGE SCALE GENOMIC DNA]</scope>
    <source>
        <strain evidence="1 2">HR1</strain>
    </source>
</reference>